<comment type="function">
    <text evidence="10">Catalyzes two activities which are involved in the cyclic version of arginine biosynthesis: the synthesis of N-acetylglutamate from glutamate and acetyl-CoA as the acetyl donor, and of ornithine by transacetylation between N(2)-acetylornithine and glutamate.</text>
</comment>
<dbReference type="EC" id="2.3.1.1" evidence="10"/>
<dbReference type="SUPFAM" id="SSF56266">
    <property type="entry name" value="DmpA/ArgJ-like"/>
    <property type="match status" value="1"/>
</dbReference>
<name>A0A402AES9_9CHLR</name>
<dbReference type="InterPro" id="IPR042195">
    <property type="entry name" value="ArgJ_beta_C"/>
</dbReference>
<keyword evidence="5 10" id="KW-0055">Arginine biosynthesis</keyword>
<organism evidence="11 12">
    <name type="scientific">Dictyobacter kobayashii</name>
    <dbReference type="NCBI Taxonomy" id="2014872"/>
    <lineage>
        <taxon>Bacteria</taxon>
        <taxon>Bacillati</taxon>
        <taxon>Chloroflexota</taxon>
        <taxon>Ktedonobacteria</taxon>
        <taxon>Ktedonobacterales</taxon>
        <taxon>Dictyobacteraceae</taxon>
        <taxon>Dictyobacter</taxon>
    </lineage>
</organism>
<keyword evidence="4 10" id="KW-0963">Cytoplasm</keyword>
<evidence type="ECO:0000256" key="9">
    <source>
        <dbReference type="ARBA" id="ARBA00023315"/>
    </source>
</evidence>
<dbReference type="EC" id="2.3.1.35" evidence="10"/>
<feature type="binding site" evidence="10">
    <location>
        <position position="170"/>
    </location>
    <ligand>
        <name>substrate</name>
    </ligand>
</feature>
<evidence type="ECO:0000256" key="1">
    <source>
        <dbReference type="ARBA" id="ARBA00004496"/>
    </source>
</evidence>
<evidence type="ECO:0000256" key="5">
    <source>
        <dbReference type="ARBA" id="ARBA00022571"/>
    </source>
</evidence>
<dbReference type="GO" id="GO:0006526">
    <property type="term" value="P:L-arginine biosynthetic process"/>
    <property type="evidence" value="ECO:0007669"/>
    <property type="project" value="UniProtKB-UniRule"/>
</dbReference>
<comment type="similarity">
    <text evidence="2 10">Belongs to the ArgJ family.</text>
</comment>
<comment type="subcellular location">
    <subcellularLocation>
        <location evidence="1 10">Cytoplasm</location>
    </subcellularLocation>
</comment>
<sequence length="389" mass="42115">MLMQTLPFYPQGFRSCAKNVGIRDTTLDFTVIASDVPAAAAAMFTQSRFCGAAITVGREQVANGQLQAFVINSKNANVATGEQGLANIREVVHLVAAELDIQPEDVLPSSTGVIGWQLPMDKLRRGIPGIRSELREGQLHVSAHAIMTTDTRPKMRASKIGDAVLVGMCKGVGMIEPDMATMLAYFVTDAAIPADQLKQCLHEVVNHSFNMVSVDTDTSTSDTVAIMANGMAGEVPIADFQRVLQEMAIELARDIARDGEGATKLLEVTVEDAASFAQAKRVAKSIVNSPLLKAAIFGNDPNWGRVAMAIGKCYEYSDIQPEKVRIAFGDLVVYDGQALGQENLPQLQAYLKNAEVEIRVSLHTGSERATVWGCDLSYEYVRINGEYTT</sequence>
<evidence type="ECO:0000256" key="8">
    <source>
        <dbReference type="ARBA" id="ARBA00022813"/>
    </source>
</evidence>
<dbReference type="NCBIfam" id="TIGR00120">
    <property type="entry name" value="ArgJ"/>
    <property type="match status" value="1"/>
</dbReference>
<evidence type="ECO:0000256" key="6">
    <source>
        <dbReference type="ARBA" id="ARBA00022605"/>
    </source>
</evidence>
<dbReference type="CDD" id="cd02152">
    <property type="entry name" value="OAT"/>
    <property type="match status" value="1"/>
</dbReference>
<feature type="binding site" evidence="10">
    <location>
        <position position="181"/>
    </location>
    <ligand>
        <name>substrate</name>
    </ligand>
</feature>
<dbReference type="GO" id="GO:0005737">
    <property type="term" value="C:cytoplasm"/>
    <property type="evidence" value="ECO:0007669"/>
    <property type="project" value="UniProtKB-SubCell"/>
</dbReference>
<evidence type="ECO:0000256" key="10">
    <source>
        <dbReference type="HAMAP-Rule" id="MF_01106"/>
    </source>
</evidence>
<feature type="site" description="Cleavage; by autolysis" evidence="10">
    <location>
        <begin position="180"/>
        <end position="181"/>
    </location>
</feature>
<dbReference type="PANTHER" id="PTHR23100">
    <property type="entry name" value="ARGININE BIOSYNTHESIS BIFUNCTIONAL PROTEIN ARGJ"/>
    <property type="match status" value="1"/>
</dbReference>
<keyword evidence="9 10" id="KW-0012">Acyltransferase</keyword>
<dbReference type="Gene3D" id="3.60.70.12">
    <property type="entry name" value="L-amino peptidase D-ALA esterase/amidase"/>
    <property type="match status" value="1"/>
</dbReference>
<evidence type="ECO:0000256" key="4">
    <source>
        <dbReference type="ARBA" id="ARBA00022490"/>
    </source>
</evidence>
<feature type="binding site" evidence="10">
    <location>
        <position position="384"/>
    </location>
    <ligand>
        <name>substrate</name>
    </ligand>
</feature>
<dbReference type="NCBIfam" id="NF003802">
    <property type="entry name" value="PRK05388.1"/>
    <property type="match status" value="1"/>
</dbReference>
<feature type="chain" id="PRO_5023570426" description="Arginine biosynthesis bifunctional protein ArgJ beta chain" evidence="10">
    <location>
        <begin position="181"/>
        <end position="389"/>
    </location>
</feature>
<dbReference type="Proteomes" id="UP000287188">
    <property type="component" value="Unassembled WGS sequence"/>
</dbReference>
<accession>A0A402AES9</accession>
<feature type="active site" description="Nucleophile" evidence="10">
    <location>
        <position position="181"/>
    </location>
</feature>
<feature type="binding site" evidence="10">
    <location>
        <position position="260"/>
    </location>
    <ligand>
        <name>substrate</name>
    </ligand>
</feature>
<feature type="site" description="Involved in the stabilization of negative charge on the oxyanion by the formation of the oxyanion hole" evidence="10">
    <location>
        <position position="111"/>
    </location>
</feature>
<dbReference type="GO" id="GO:0004358">
    <property type="term" value="F:L-glutamate N-acetyltransferase activity, acting on acetyl-L-ornithine as donor"/>
    <property type="evidence" value="ECO:0007669"/>
    <property type="project" value="UniProtKB-UniRule"/>
</dbReference>
<dbReference type="FunFam" id="3.10.20.340:FF:000003">
    <property type="entry name" value="Arginine biosynthesis bifunctional protein ArgJ"/>
    <property type="match status" value="1"/>
</dbReference>
<proteinExistence type="inferred from homology"/>
<evidence type="ECO:0000256" key="2">
    <source>
        <dbReference type="ARBA" id="ARBA00006774"/>
    </source>
</evidence>
<comment type="subunit">
    <text evidence="3 10">Heterotetramer of two alpha and two beta chains.</text>
</comment>
<evidence type="ECO:0000313" key="12">
    <source>
        <dbReference type="Proteomes" id="UP000287188"/>
    </source>
</evidence>
<dbReference type="HAMAP" id="MF_01106">
    <property type="entry name" value="ArgJ"/>
    <property type="match status" value="1"/>
</dbReference>
<dbReference type="InterPro" id="IPR002813">
    <property type="entry name" value="Arg_biosynth_ArgJ"/>
</dbReference>
<evidence type="ECO:0000313" key="11">
    <source>
        <dbReference type="EMBL" id="GCE17609.1"/>
    </source>
</evidence>
<comment type="catalytic activity">
    <reaction evidence="10">
        <text>L-glutamate + acetyl-CoA = N-acetyl-L-glutamate + CoA + H(+)</text>
        <dbReference type="Rhea" id="RHEA:24292"/>
        <dbReference type="ChEBI" id="CHEBI:15378"/>
        <dbReference type="ChEBI" id="CHEBI:29985"/>
        <dbReference type="ChEBI" id="CHEBI:44337"/>
        <dbReference type="ChEBI" id="CHEBI:57287"/>
        <dbReference type="ChEBI" id="CHEBI:57288"/>
        <dbReference type="EC" id="2.3.1.1"/>
    </reaction>
</comment>
<evidence type="ECO:0000256" key="3">
    <source>
        <dbReference type="ARBA" id="ARBA00011475"/>
    </source>
</evidence>
<keyword evidence="8 10" id="KW-0068">Autocatalytic cleavage</keyword>
<dbReference type="GO" id="GO:0006592">
    <property type="term" value="P:ornithine biosynthetic process"/>
    <property type="evidence" value="ECO:0007669"/>
    <property type="project" value="TreeGrafter"/>
</dbReference>
<protein>
    <recommendedName>
        <fullName evidence="10">Arginine biosynthesis bifunctional protein ArgJ</fullName>
    </recommendedName>
    <domain>
        <recommendedName>
            <fullName evidence="10">Glutamate N-acetyltransferase</fullName>
            <ecNumber evidence="10">2.3.1.35</ecNumber>
        </recommendedName>
        <alternativeName>
            <fullName evidence="10">Ornithine acetyltransferase</fullName>
            <shortName evidence="10">OATase</shortName>
        </alternativeName>
        <alternativeName>
            <fullName evidence="10">Ornithine transacetylase</fullName>
        </alternativeName>
    </domain>
    <domain>
        <recommendedName>
            <fullName evidence="10">Amino-acid acetyltransferase</fullName>
            <ecNumber evidence="10">2.3.1.1</ecNumber>
        </recommendedName>
        <alternativeName>
            <fullName evidence="10">N-acetylglutamate synthase</fullName>
            <shortName evidence="10">AGSase</shortName>
        </alternativeName>
    </domain>
    <component>
        <recommendedName>
            <fullName evidence="10">Arginine biosynthesis bifunctional protein ArgJ alpha chain</fullName>
        </recommendedName>
    </component>
    <component>
        <recommendedName>
            <fullName evidence="10">Arginine biosynthesis bifunctional protein ArgJ beta chain</fullName>
        </recommendedName>
    </component>
</protein>
<dbReference type="GO" id="GO:0004042">
    <property type="term" value="F:L-glutamate N-acetyltransferase activity"/>
    <property type="evidence" value="ECO:0007669"/>
    <property type="project" value="UniProtKB-UniRule"/>
</dbReference>
<keyword evidence="10" id="KW-0511">Multifunctional enzyme</keyword>
<feature type="binding site" evidence="10">
    <location>
        <position position="389"/>
    </location>
    <ligand>
        <name>substrate</name>
    </ligand>
</feature>
<dbReference type="PANTHER" id="PTHR23100:SF0">
    <property type="entry name" value="ARGININE BIOSYNTHESIS BIFUNCTIONAL PROTEIN ARGJ, MITOCHONDRIAL"/>
    <property type="match status" value="1"/>
</dbReference>
<dbReference type="AlphaFoldDB" id="A0A402AES9"/>
<comment type="pathway">
    <text evidence="10">Amino-acid biosynthesis; L-arginine biosynthesis; L-ornithine and N-acetyl-L-glutamate from L-glutamate and N(2)-acetyl-L-ornithine (cyclic): step 1/1.</text>
</comment>
<gene>
    <name evidence="11" type="primary">argJ2_1</name>
    <name evidence="10" type="synonym">argJ</name>
    <name evidence="11" type="ORF">KDK_14090</name>
</gene>
<dbReference type="EMBL" id="BIFS01000001">
    <property type="protein sequence ID" value="GCE17609.1"/>
    <property type="molecule type" value="Genomic_DNA"/>
</dbReference>
<feature type="binding site" evidence="10">
    <location>
        <position position="148"/>
    </location>
    <ligand>
        <name>substrate</name>
    </ligand>
</feature>
<keyword evidence="6 10" id="KW-0028">Amino-acid biosynthesis</keyword>
<comment type="pathway">
    <text evidence="10">Amino-acid biosynthesis; L-arginine biosynthesis; N(2)-acetyl-L-ornithine from L-glutamate: step 1/4.</text>
</comment>
<keyword evidence="7 10" id="KW-0808">Transferase</keyword>
<dbReference type="FunFam" id="3.60.70.12:FF:000001">
    <property type="entry name" value="Arginine biosynthesis bifunctional protein ArgJ, chloroplastic"/>
    <property type="match status" value="1"/>
</dbReference>
<evidence type="ECO:0000256" key="7">
    <source>
        <dbReference type="ARBA" id="ARBA00022679"/>
    </source>
</evidence>
<feature type="site" description="Involved in the stabilization of negative charge on the oxyanion by the formation of the oxyanion hole" evidence="10">
    <location>
        <position position="112"/>
    </location>
</feature>
<keyword evidence="12" id="KW-1185">Reference proteome</keyword>
<dbReference type="InterPro" id="IPR016117">
    <property type="entry name" value="ArgJ-like_dom_sf"/>
</dbReference>
<comment type="catalytic activity">
    <reaction evidence="10">
        <text>N(2)-acetyl-L-ornithine + L-glutamate = N-acetyl-L-glutamate + L-ornithine</text>
        <dbReference type="Rhea" id="RHEA:15349"/>
        <dbReference type="ChEBI" id="CHEBI:29985"/>
        <dbReference type="ChEBI" id="CHEBI:44337"/>
        <dbReference type="ChEBI" id="CHEBI:46911"/>
        <dbReference type="ChEBI" id="CHEBI:57805"/>
        <dbReference type="EC" id="2.3.1.35"/>
    </reaction>
</comment>
<dbReference type="Gene3D" id="3.10.20.340">
    <property type="entry name" value="ArgJ beta chain, C-terminal domain"/>
    <property type="match status" value="1"/>
</dbReference>
<reference evidence="12" key="1">
    <citation type="submission" date="2018-12" db="EMBL/GenBank/DDBJ databases">
        <title>Tengunoibacter tsumagoiensis gen. nov., sp. nov., Dictyobacter kobayashii sp. nov., D. alpinus sp. nov., and D. joshuensis sp. nov. and description of Dictyobacteraceae fam. nov. within the order Ktedonobacterales isolated from Tengu-no-mugimeshi.</title>
        <authorList>
            <person name="Wang C.M."/>
            <person name="Zheng Y."/>
            <person name="Sakai Y."/>
            <person name="Toyoda A."/>
            <person name="Minakuchi Y."/>
            <person name="Abe K."/>
            <person name="Yokota A."/>
            <person name="Yabe S."/>
        </authorList>
    </citation>
    <scope>NUCLEOTIDE SEQUENCE [LARGE SCALE GENOMIC DNA]</scope>
    <source>
        <strain evidence="12">Uno11</strain>
    </source>
</reference>
<dbReference type="UniPathway" id="UPA00068">
    <property type="reaction ID" value="UER00106"/>
</dbReference>
<comment type="caution">
    <text evidence="11">The sequence shown here is derived from an EMBL/GenBank/DDBJ whole genome shotgun (WGS) entry which is preliminary data.</text>
</comment>
<feature type="chain" id="PRO_5023570425" description="Arginine biosynthesis bifunctional protein ArgJ alpha chain" evidence="10">
    <location>
        <begin position="1"/>
        <end position="180"/>
    </location>
</feature>
<dbReference type="Pfam" id="PF01960">
    <property type="entry name" value="ArgJ"/>
    <property type="match status" value="1"/>
</dbReference>